<dbReference type="SMART" id="SM00448">
    <property type="entry name" value="REC"/>
    <property type="match status" value="1"/>
</dbReference>
<dbReference type="InterPro" id="IPR036388">
    <property type="entry name" value="WH-like_DNA-bd_sf"/>
</dbReference>
<dbReference type="Pfam" id="PF00072">
    <property type="entry name" value="Response_reg"/>
    <property type="match status" value="1"/>
</dbReference>
<dbReference type="CDD" id="cd00383">
    <property type="entry name" value="trans_reg_C"/>
    <property type="match status" value="1"/>
</dbReference>
<evidence type="ECO:0000256" key="1">
    <source>
        <dbReference type="ARBA" id="ARBA00018672"/>
    </source>
</evidence>
<feature type="modified residue" description="4-aspartylphosphate" evidence="8">
    <location>
        <position position="54"/>
    </location>
</feature>
<dbReference type="Gene3D" id="6.10.250.690">
    <property type="match status" value="1"/>
</dbReference>
<feature type="DNA-binding region" description="OmpR/PhoB-type" evidence="9">
    <location>
        <begin position="132"/>
        <end position="231"/>
    </location>
</feature>
<evidence type="ECO:0000259" key="10">
    <source>
        <dbReference type="PROSITE" id="PS50110"/>
    </source>
</evidence>
<keyword evidence="4" id="KW-0805">Transcription regulation</keyword>
<dbReference type="GO" id="GO:0006355">
    <property type="term" value="P:regulation of DNA-templated transcription"/>
    <property type="evidence" value="ECO:0007669"/>
    <property type="project" value="InterPro"/>
</dbReference>
<dbReference type="PANTHER" id="PTHR48111">
    <property type="entry name" value="REGULATOR OF RPOS"/>
    <property type="match status" value="1"/>
</dbReference>
<evidence type="ECO:0000256" key="8">
    <source>
        <dbReference type="PROSITE-ProRule" id="PRU00169"/>
    </source>
</evidence>
<dbReference type="GO" id="GO:0000156">
    <property type="term" value="F:phosphorelay response regulator activity"/>
    <property type="evidence" value="ECO:0007669"/>
    <property type="project" value="TreeGrafter"/>
</dbReference>
<name>A0A1V4SKD6_RUMHU</name>
<dbReference type="Gene3D" id="3.40.50.2300">
    <property type="match status" value="1"/>
</dbReference>
<dbReference type="PROSITE" id="PS51755">
    <property type="entry name" value="OMPR_PHOB"/>
    <property type="match status" value="1"/>
</dbReference>
<evidence type="ECO:0000313" key="13">
    <source>
        <dbReference type="Proteomes" id="UP000191554"/>
    </source>
</evidence>
<dbReference type="InterPro" id="IPR001867">
    <property type="entry name" value="OmpR/PhoB-type_DNA-bd"/>
</dbReference>
<feature type="domain" description="Response regulatory" evidence="10">
    <location>
        <begin position="5"/>
        <end position="121"/>
    </location>
</feature>
<organism evidence="12 13">
    <name type="scientific">Ruminiclostridium hungatei</name>
    <name type="common">Clostridium hungatei</name>
    <dbReference type="NCBI Taxonomy" id="48256"/>
    <lineage>
        <taxon>Bacteria</taxon>
        <taxon>Bacillati</taxon>
        <taxon>Bacillota</taxon>
        <taxon>Clostridia</taxon>
        <taxon>Eubacteriales</taxon>
        <taxon>Oscillospiraceae</taxon>
        <taxon>Ruminiclostridium</taxon>
    </lineage>
</organism>
<sequence length="239" mass="27548">MSKQSIFVVEDEMHIQQLIKYNLEANGFKVTVFDNGEDLIEHALESVPSLFILDIMLPGIDGLEVCRQLRQNTVTKNIPIIMLTAKSEEFDKVLGLELGADDYITKPFSVRELLARIKALFRRINTVAEPKVDVITHADISIDCTRREVYKGDRLIEMPLKEFELLKMLVLNKGKVLSREHLLDKIWGFDYYGETRTVDVHIRYLRQKIEDNDDNPTFIETIRGIGYRFTDKTSPASAK</sequence>
<dbReference type="AlphaFoldDB" id="A0A1V4SKD6"/>
<dbReference type="PANTHER" id="PTHR48111:SF73">
    <property type="entry name" value="ALKALINE PHOSPHATASE SYNTHESIS TRANSCRIPTIONAL REGULATORY PROTEIN PHOP"/>
    <property type="match status" value="1"/>
</dbReference>
<keyword evidence="6" id="KW-0804">Transcription</keyword>
<keyword evidence="2 8" id="KW-0597">Phosphoprotein</keyword>
<dbReference type="SUPFAM" id="SSF46894">
    <property type="entry name" value="C-terminal effector domain of the bipartite response regulators"/>
    <property type="match status" value="1"/>
</dbReference>
<dbReference type="GO" id="GO:0005829">
    <property type="term" value="C:cytosol"/>
    <property type="evidence" value="ECO:0007669"/>
    <property type="project" value="TreeGrafter"/>
</dbReference>
<evidence type="ECO:0000256" key="9">
    <source>
        <dbReference type="PROSITE-ProRule" id="PRU01091"/>
    </source>
</evidence>
<dbReference type="FunFam" id="1.10.10.10:FF:000018">
    <property type="entry name" value="DNA-binding response regulator ResD"/>
    <property type="match status" value="1"/>
</dbReference>
<evidence type="ECO:0000256" key="2">
    <source>
        <dbReference type="ARBA" id="ARBA00022553"/>
    </source>
</evidence>
<comment type="caution">
    <text evidence="12">The sequence shown here is derived from an EMBL/GenBank/DDBJ whole genome shotgun (WGS) entry which is preliminary data.</text>
</comment>
<keyword evidence="3" id="KW-0902">Two-component regulatory system</keyword>
<dbReference type="Pfam" id="PF00486">
    <property type="entry name" value="Trans_reg_C"/>
    <property type="match status" value="1"/>
</dbReference>
<dbReference type="Proteomes" id="UP000191554">
    <property type="component" value="Unassembled WGS sequence"/>
</dbReference>
<proteinExistence type="predicted"/>
<evidence type="ECO:0000256" key="3">
    <source>
        <dbReference type="ARBA" id="ARBA00023012"/>
    </source>
</evidence>
<dbReference type="InterPro" id="IPR001789">
    <property type="entry name" value="Sig_transdc_resp-reg_receiver"/>
</dbReference>
<feature type="domain" description="OmpR/PhoB-type" evidence="11">
    <location>
        <begin position="132"/>
        <end position="231"/>
    </location>
</feature>
<dbReference type="GO" id="GO:0000976">
    <property type="term" value="F:transcription cis-regulatory region binding"/>
    <property type="evidence" value="ECO:0007669"/>
    <property type="project" value="TreeGrafter"/>
</dbReference>
<dbReference type="FunFam" id="3.40.50.2300:FF:000001">
    <property type="entry name" value="DNA-binding response regulator PhoB"/>
    <property type="match status" value="1"/>
</dbReference>
<evidence type="ECO:0000256" key="6">
    <source>
        <dbReference type="ARBA" id="ARBA00023163"/>
    </source>
</evidence>
<reference evidence="12 13" key="1">
    <citation type="submission" date="2017-03" db="EMBL/GenBank/DDBJ databases">
        <title>Genome sequence of Clostridium hungatei DSM 14427.</title>
        <authorList>
            <person name="Poehlein A."/>
            <person name="Daniel R."/>
        </authorList>
    </citation>
    <scope>NUCLEOTIDE SEQUENCE [LARGE SCALE GENOMIC DNA]</scope>
    <source>
        <strain evidence="12 13">DSM 14427</strain>
    </source>
</reference>
<accession>A0A1V4SKD6</accession>
<evidence type="ECO:0000256" key="7">
    <source>
        <dbReference type="ARBA" id="ARBA00024867"/>
    </source>
</evidence>
<gene>
    <name evidence="12" type="primary">phoP_1</name>
    <name evidence="12" type="ORF">CLHUN_18280</name>
</gene>
<protein>
    <recommendedName>
        <fullName evidence="1">Stage 0 sporulation protein A homolog</fullName>
    </recommendedName>
</protein>
<comment type="function">
    <text evidence="7">May play the central regulatory role in sporulation. It may be an element of the effector pathway responsible for the activation of sporulation genes in response to nutritional stress. Spo0A may act in concert with spo0H (a sigma factor) to control the expression of some genes that are critical to the sporulation process.</text>
</comment>
<evidence type="ECO:0000259" key="11">
    <source>
        <dbReference type="PROSITE" id="PS51755"/>
    </source>
</evidence>
<dbReference type="PROSITE" id="PS50110">
    <property type="entry name" value="RESPONSE_REGULATORY"/>
    <property type="match status" value="1"/>
</dbReference>
<dbReference type="InterPro" id="IPR039420">
    <property type="entry name" value="WalR-like"/>
</dbReference>
<dbReference type="InterPro" id="IPR011006">
    <property type="entry name" value="CheY-like_superfamily"/>
</dbReference>
<dbReference type="STRING" id="48256.CLHUN_18280"/>
<keyword evidence="5 9" id="KW-0238">DNA-binding</keyword>
<dbReference type="InterPro" id="IPR016032">
    <property type="entry name" value="Sig_transdc_resp-reg_C-effctor"/>
</dbReference>
<dbReference type="SMART" id="SM00862">
    <property type="entry name" value="Trans_reg_C"/>
    <property type="match status" value="1"/>
</dbReference>
<dbReference type="Gene3D" id="1.10.10.10">
    <property type="entry name" value="Winged helix-like DNA-binding domain superfamily/Winged helix DNA-binding domain"/>
    <property type="match status" value="1"/>
</dbReference>
<evidence type="ECO:0000256" key="4">
    <source>
        <dbReference type="ARBA" id="ARBA00023015"/>
    </source>
</evidence>
<dbReference type="SUPFAM" id="SSF52172">
    <property type="entry name" value="CheY-like"/>
    <property type="match status" value="1"/>
</dbReference>
<dbReference type="RefSeq" id="WP_080064270.1">
    <property type="nucleotide sequence ID" value="NZ_MZGX01000010.1"/>
</dbReference>
<evidence type="ECO:0000313" key="12">
    <source>
        <dbReference type="EMBL" id="OPX44274.1"/>
    </source>
</evidence>
<dbReference type="EMBL" id="MZGX01000010">
    <property type="protein sequence ID" value="OPX44274.1"/>
    <property type="molecule type" value="Genomic_DNA"/>
</dbReference>
<dbReference type="GO" id="GO:0032993">
    <property type="term" value="C:protein-DNA complex"/>
    <property type="evidence" value="ECO:0007669"/>
    <property type="project" value="TreeGrafter"/>
</dbReference>
<dbReference type="OrthoDB" id="9802426at2"/>
<keyword evidence="13" id="KW-1185">Reference proteome</keyword>
<evidence type="ECO:0000256" key="5">
    <source>
        <dbReference type="ARBA" id="ARBA00023125"/>
    </source>
</evidence>